<dbReference type="EC" id="2.1.1.-" evidence="3"/>
<dbReference type="InterPro" id="IPR002941">
    <property type="entry name" value="DNA_methylase_N4/N6"/>
</dbReference>
<comment type="similarity">
    <text evidence="3">Belongs to the N(4)/N(6)-methyltransferase family.</text>
</comment>
<organism evidence="5 6">
    <name type="scientific">Dokdonella soli</name>
    <dbReference type="NCBI Taxonomy" id="529810"/>
    <lineage>
        <taxon>Bacteria</taxon>
        <taxon>Pseudomonadati</taxon>
        <taxon>Pseudomonadota</taxon>
        <taxon>Gammaproteobacteria</taxon>
        <taxon>Lysobacterales</taxon>
        <taxon>Rhodanobacteraceae</taxon>
        <taxon>Dokdonella</taxon>
    </lineage>
</organism>
<dbReference type="InterPro" id="IPR015840">
    <property type="entry name" value="DNA_MeTrfase_ParB"/>
</dbReference>
<comment type="caution">
    <text evidence="5">The sequence shown here is derived from an EMBL/GenBank/DDBJ whole genome shotgun (WGS) entry which is preliminary data.</text>
</comment>
<dbReference type="CDD" id="cd16403">
    <property type="entry name" value="ParB_N_like_MT"/>
    <property type="match status" value="1"/>
</dbReference>
<evidence type="ECO:0000259" key="4">
    <source>
        <dbReference type="SMART" id="SM00470"/>
    </source>
</evidence>
<proteinExistence type="inferred from homology"/>
<evidence type="ECO:0000313" key="5">
    <source>
        <dbReference type="EMBL" id="GAA0709828.1"/>
    </source>
</evidence>
<dbReference type="InterPro" id="IPR050336">
    <property type="entry name" value="Chromosome_partition/occlusion"/>
</dbReference>
<dbReference type="Pfam" id="PF01555">
    <property type="entry name" value="N6_N4_Mtase"/>
    <property type="match status" value="1"/>
</dbReference>
<evidence type="ECO:0000256" key="1">
    <source>
        <dbReference type="ARBA" id="ARBA00022603"/>
    </source>
</evidence>
<reference evidence="5 6" key="1">
    <citation type="journal article" date="2019" name="Int. J. Syst. Evol. Microbiol.">
        <title>The Global Catalogue of Microorganisms (GCM) 10K type strain sequencing project: providing services to taxonomists for standard genome sequencing and annotation.</title>
        <authorList>
            <consortium name="The Broad Institute Genomics Platform"/>
            <consortium name="The Broad Institute Genome Sequencing Center for Infectious Disease"/>
            <person name="Wu L."/>
            <person name="Ma J."/>
        </authorList>
    </citation>
    <scope>NUCLEOTIDE SEQUENCE [LARGE SCALE GENOMIC DNA]</scope>
    <source>
        <strain evidence="5 6">JCM 15421</strain>
    </source>
</reference>
<keyword evidence="1 5" id="KW-0489">Methyltransferase</keyword>
<dbReference type="Pfam" id="PF02195">
    <property type="entry name" value="ParB_N"/>
    <property type="match status" value="1"/>
</dbReference>
<protein>
    <recommendedName>
        <fullName evidence="3">Methyltransferase</fullName>
        <ecNumber evidence="3">2.1.1.-</ecNumber>
    </recommendedName>
</protein>
<accession>A0ABN1IE26</accession>
<dbReference type="PIRSF" id="PIRSF036758">
    <property type="entry name" value="Aden_M_ParB"/>
    <property type="match status" value="1"/>
</dbReference>
<dbReference type="Gene3D" id="3.90.1530.10">
    <property type="entry name" value="Conserved hypothetical protein from pyrococcus furiosus pfu- 392566-001, ParB domain"/>
    <property type="match status" value="1"/>
</dbReference>
<dbReference type="InterPro" id="IPR029063">
    <property type="entry name" value="SAM-dependent_MTases_sf"/>
</dbReference>
<dbReference type="InterPro" id="IPR003115">
    <property type="entry name" value="ParB_N"/>
</dbReference>
<evidence type="ECO:0000256" key="2">
    <source>
        <dbReference type="ARBA" id="ARBA00022679"/>
    </source>
</evidence>
<dbReference type="SMART" id="SM00470">
    <property type="entry name" value="ParB"/>
    <property type="match status" value="1"/>
</dbReference>
<name>A0ABN1IE26_9GAMM</name>
<dbReference type="Gene3D" id="3.40.50.150">
    <property type="entry name" value="Vaccinia Virus protein VP39"/>
    <property type="match status" value="1"/>
</dbReference>
<evidence type="ECO:0000313" key="6">
    <source>
        <dbReference type="Proteomes" id="UP001501523"/>
    </source>
</evidence>
<keyword evidence="2" id="KW-0808">Transferase</keyword>
<dbReference type="SUPFAM" id="SSF110849">
    <property type="entry name" value="ParB/Sulfiredoxin"/>
    <property type="match status" value="1"/>
</dbReference>
<dbReference type="Proteomes" id="UP001501523">
    <property type="component" value="Unassembled WGS sequence"/>
</dbReference>
<gene>
    <name evidence="5" type="ORF">GCM10009105_10570</name>
</gene>
<dbReference type="InterPro" id="IPR036086">
    <property type="entry name" value="ParB/Sulfiredoxin_sf"/>
</dbReference>
<dbReference type="PANTHER" id="PTHR33375:SF1">
    <property type="entry name" value="CHROMOSOME-PARTITIONING PROTEIN PARB-RELATED"/>
    <property type="match status" value="1"/>
</dbReference>
<keyword evidence="6" id="KW-1185">Reference proteome</keyword>
<dbReference type="EMBL" id="BAAAEU010000005">
    <property type="protein sequence ID" value="GAA0709828.1"/>
    <property type="molecule type" value="Genomic_DNA"/>
</dbReference>
<dbReference type="PANTHER" id="PTHR33375">
    <property type="entry name" value="CHROMOSOME-PARTITIONING PROTEIN PARB-RELATED"/>
    <property type="match status" value="1"/>
</dbReference>
<dbReference type="GO" id="GO:0032259">
    <property type="term" value="P:methylation"/>
    <property type="evidence" value="ECO:0007669"/>
    <property type="project" value="UniProtKB-KW"/>
</dbReference>
<dbReference type="PRINTS" id="PR00508">
    <property type="entry name" value="S21N4MTFRASE"/>
</dbReference>
<sequence>MKPLSARTRPRAITKPRVSTLQSTRARLSLAIAYRSPNELKPDPGNPRQHSAKQIDQIATSIETFGFNVPILIDDQSGVVAGHGRLSAAIRLGLTQVPTITLAHLTDAQRKAFLIADNRLTEISTWDEALLREQFLELSAADLDFDLTVTGFDLAEIDLAIQGLDPAPAGPDPDDALPALQPSVTRRGDLWLAGAHRVYCGDALDPASYGVLMPNECASVVFTDPPYNVKVSSISGKGRHQHREFAMASGEMNRREFTDFLRRACQLMVQHSGDGSIHFICMDFRHLRELLDAGESVYSELKNLCVWAKNNGGMGSLYRSRHELIFVFKAGTASHQNHVALGRFGRNRTNVWDYPTPHAIGGDADGEGDLLAEHPTPKPVAMIADALMDVSTRGDLVLDPFLGSGSTLIAAERVGRIARGIELDPRYVDLALRRWMRKAGRSPVHAALQLTFDEVRERREEGGHA</sequence>
<evidence type="ECO:0000256" key="3">
    <source>
        <dbReference type="RuleBase" id="RU362026"/>
    </source>
</evidence>
<feature type="domain" description="ParB-like N-terminal" evidence="4">
    <location>
        <begin position="33"/>
        <end position="119"/>
    </location>
</feature>
<dbReference type="InterPro" id="IPR001091">
    <property type="entry name" value="RM_Methyltransferase"/>
</dbReference>
<dbReference type="GO" id="GO:0008168">
    <property type="term" value="F:methyltransferase activity"/>
    <property type="evidence" value="ECO:0007669"/>
    <property type="project" value="UniProtKB-KW"/>
</dbReference>
<dbReference type="SUPFAM" id="SSF53335">
    <property type="entry name" value="S-adenosyl-L-methionine-dependent methyltransferases"/>
    <property type="match status" value="1"/>
</dbReference>
<dbReference type="RefSeq" id="WP_343787923.1">
    <property type="nucleotide sequence ID" value="NZ_BAAAEU010000005.1"/>
</dbReference>